<dbReference type="AlphaFoldDB" id="A0A0V1KPP1"/>
<proteinExistence type="predicted"/>
<comment type="caution">
    <text evidence="1">The sequence shown here is derived from an EMBL/GenBank/DDBJ whole genome shotgun (WGS) entry which is preliminary data.</text>
</comment>
<keyword evidence="2" id="KW-1185">Reference proteome</keyword>
<protein>
    <submittedName>
        <fullName evidence="1">Uncharacterized protein</fullName>
    </submittedName>
</protein>
<accession>A0A0V1KPP1</accession>
<evidence type="ECO:0000313" key="1">
    <source>
        <dbReference type="EMBL" id="KRZ49062.1"/>
    </source>
</evidence>
<gene>
    <name evidence="1" type="ORF">T02_3206</name>
</gene>
<dbReference type="EMBL" id="JYDW01000339">
    <property type="protein sequence ID" value="KRZ49062.1"/>
    <property type="molecule type" value="Genomic_DNA"/>
</dbReference>
<sequence>MHHFSNTVCNILSFADFYIRKRKLCKEGVTVYCCANTTRSDRSQLLIKKRPRAVMIGMEKLPMAYDYQPKVCWML</sequence>
<name>A0A0V1KPP1_9BILA</name>
<dbReference type="OrthoDB" id="5855668at2759"/>
<evidence type="ECO:0000313" key="2">
    <source>
        <dbReference type="Proteomes" id="UP000054721"/>
    </source>
</evidence>
<reference evidence="1 2" key="1">
    <citation type="submission" date="2015-05" db="EMBL/GenBank/DDBJ databases">
        <title>Evolution of Trichinella species and genotypes.</title>
        <authorList>
            <person name="Korhonen P.K."/>
            <person name="Edoardo P."/>
            <person name="Giuseppe L.R."/>
            <person name="Gasser R.B."/>
        </authorList>
    </citation>
    <scope>NUCLEOTIDE SEQUENCE [LARGE SCALE GENOMIC DNA]</scope>
    <source>
        <strain evidence="1">ISS10</strain>
    </source>
</reference>
<organism evidence="1 2">
    <name type="scientific">Trichinella nativa</name>
    <dbReference type="NCBI Taxonomy" id="6335"/>
    <lineage>
        <taxon>Eukaryota</taxon>
        <taxon>Metazoa</taxon>
        <taxon>Ecdysozoa</taxon>
        <taxon>Nematoda</taxon>
        <taxon>Enoplea</taxon>
        <taxon>Dorylaimia</taxon>
        <taxon>Trichinellida</taxon>
        <taxon>Trichinellidae</taxon>
        <taxon>Trichinella</taxon>
    </lineage>
</organism>
<dbReference type="Proteomes" id="UP000054721">
    <property type="component" value="Unassembled WGS sequence"/>
</dbReference>